<protein>
    <recommendedName>
        <fullName evidence="3">Poly A polymerase head domain-containing protein</fullName>
    </recommendedName>
</protein>
<dbReference type="InterPro" id="IPR043519">
    <property type="entry name" value="NT_sf"/>
</dbReference>
<dbReference type="AlphaFoldDB" id="A0A174TAZ6"/>
<dbReference type="RefSeq" id="WP_055161843.1">
    <property type="nucleotide sequence ID" value="NZ_CZAU01000039.1"/>
</dbReference>
<dbReference type="EMBL" id="CZAU01000039">
    <property type="protein sequence ID" value="CUQ07314.1"/>
    <property type="molecule type" value="Genomic_DNA"/>
</dbReference>
<evidence type="ECO:0000313" key="1">
    <source>
        <dbReference type="EMBL" id="CUQ07314.1"/>
    </source>
</evidence>
<sequence length="235" mass="28110">MEVSIRSNLKEYLNHHSLADQLFAELYNIGDLYLIGGVLREFLKTGDFRNVRDIDIVISTKLIDDFHKICTKYHTKQNSFGGYKINCNDISIDVWRIETTWAYRENIIKCSEKDYLRNLPLTVFYNLDSLIYDVKNNVWYDNLYKEAKESNVLDIVLEENPHIDLNILRGMIFQNRYHIEYSERLIKLIHERCRNEKEYGKILYAIQLKRYKKKILSLKDIEEQLDQILSENVDE</sequence>
<evidence type="ECO:0008006" key="3">
    <source>
        <dbReference type="Google" id="ProtNLM"/>
    </source>
</evidence>
<name>A0A174TAZ6_ANAHA</name>
<dbReference type="Gene3D" id="3.30.460.10">
    <property type="entry name" value="Beta Polymerase, domain 2"/>
    <property type="match status" value="1"/>
</dbReference>
<proteinExistence type="predicted"/>
<dbReference type="SUPFAM" id="SSF81301">
    <property type="entry name" value="Nucleotidyltransferase"/>
    <property type="match status" value="1"/>
</dbReference>
<gene>
    <name evidence="1" type="ORF">ERS852520_02975</name>
</gene>
<dbReference type="OrthoDB" id="9805698at2"/>
<dbReference type="Proteomes" id="UP000095564">
    <property type="component" value="Unassembled WGS sequence"/>
</dbReference>
<reference evidence="1 2" key="1">
    <citation type="submission" date="2015-09" db="EMBL/GenBank/DDBJ databases">
        <authorList>
            <consortium name="Pathogen Informatics"/>
        </authorList>
    </citation>
    <scope>NUCLEOTIDE SEQUENCE [LARGE SCALE GENOMIC DNA]</scope>
    <source>
        <strain evidence="1 2">2789STDY5834908</strain>
    </source>
</reference>
<organism evidence="1 2">
    <name type="scientific">Anaerostipes hadrus</name>
    <dbReference type="NCBI Taxonomy" id="649756"/>
    <lineage>
        <taxon>Bacteria</taxon>
        <taxon>Bacillati</taxon>
        <taxon>Bacillota</taxon>
        <taxon>Clostridia</taxon>
        <taxon>Lachnospirales</taxon>
        <taxon>Lachnospiraceae</taxon>
        <taxon>Anaerostipes</taxon>
    </lineage>
</organism>
<evidence type="ECO:0000313" key="2">
    <source>
        <dbReference type="Proteomes" id="UP000095564"/>
    </source>
</evidence>
<accession>A0A174TAZ6</accession>